<evidence type="ECO:0000256" key="5">
    <source>
        <dbReference type="ARBA" id="ARBA00026215"/>
    </source>
</evidence>
<keyword evidence="3" id="KW-0963">Cytoplasm</keyword>
<dbReference type="OrthoDB" id="259905at2759"/>
<organism evidence="6 7">
    <name type="scientific">Coptotermes formosanus</name>
    <name type="common">Formosan subterranean termite</name>
    <dbReference type="NCBI Taxonomy" id="36987"/>
    <lineage>
        <taxon>Eukaryota</taxon>
        <taxon>Metazoa</taxon>
        <taxon>Ecdysozoa</taxon>
        <taxon>Arthropoda</taxon>
        <taxon>Hexapoda</taxon>
        <taxon>Insecta</taxon>
        <taxon>Pterygota</taxon>
        <taxon>Neoptera</taxon>
        <taxon>Polyneoptera</taxon>
        <taxon>Dictyoptera</taxon>
        <taxon>Blattodea</taxon>
        <taxon>Blattoidea</taxon>
        <taxon>Termitoidae</taxon>
        <taxon>Rhinotermitidae</taxon>
        <taxon>Coptotermes</taxon>
    </lineage>
</organism>
<dbReference type="GO" id="GO:0001917">
    <property type="term" value="C:photoreceptor inner segment"/>
    <property type="evidence" value="ECO:0007669"/>
    <property type="project" value="UniProtKB-SubCell"/>
</dbReference>
<dbReference type="Proteomes" id="UP000502823">
    <property type="component" value="Unassembled WGS sequence"/>
</dbReference>
<evidence type="ECO:0000313" key="7">
    <source>
        <dbReference type="Proteomes" id="UP000502823"/>
    </source>
</evidence>
<name>A0A6L2PM27_COPFO</name>
<keyword evidence="7" id="KW-1185">Reference proteome</keyword>
<comment type="function">
    <text evidence="4">May be involved in photoreceptor outer segment disk morphogenesis.</text>
</comment>
<dbReference type="InParanoid" id="A0A6L2PM27"/>
<evidence type="ECO:0000256" key="4">
    <source>
        <dbReference type="ARBA" id="ARBA00024819"/>
    </source>
</evidence>
<evidence type="ECO:0000256" key="3">
    <source>
        <dbReference type="ARBA" id="ARBA00022490"/>
    </source>
</evidence>
<evidence type="ECO:0000256" key="1">
    <source>
        <dbReference type="ARBA" id="ARBA00004437"/>
    </source>
</evidence>
<dbReference type="Pfam" id="PF14996">
    <property type="entry name" value="RMP"/>
    <property type="match status" value="1"/>
</dbReference>
<evidence type="ECO:0000256" key="2">
    <source>
        <dbReference type="ARBA" id="ARBA00004496"/>
    </source>
</evidence>
<comment type="subcellular location">
    <subcellularLocation>
        <location evidence="2">Cytoplasm</location>
    </subcellularLocation>
    <subcellularLocation>
        <location evidence="1">Photoreceptor inner segment</location>
    </subcellularLocation>
</comment>
<dbReference type="AlphaFoldDB" id="A0A6L2PM27"/>
<proteinExistence type="predicted"/>
<protein>
    <recommendedName>
        <fullName evidence="5">Cilia- and flagella-associated protein 418</fullName>
    </recommendedName>
</protein>
<comment type="caution">
    <text evidence="6">The sequence shown here is derived from an EMBL/GenBank/DDBJ whole genome shotgun (WGS) entry which is preliminary data.</text>
</comment>
<accession>A0A6L2PM27</accession>
<dbReference type="GO" id="GO:0005829">
    <property type="term" value="C:cytosol"/>
    <property type="evidence" value="ECO:0007669"/>
    <property type="project" value="TreeGrafter"/>
</dbReference>
<dbReference type="PANTHER" id="PTHR33958:SF1">
    <property type="entry name" value="CILIA- AND FLAGELLA-ASSOCIATED PROTEIN 418"/>
    <property type="match status" value="1"/>
</dbReference>
<gene>
    <name evidence="6" type="ORF">Cfor_08049</name>
</gene>
<dbReference type="EMBL" id="BLKM01010939">
    <property type="protein sequence ID" value="GFG31575.1"/>
    <property type="molecule type" value="Genomic_DNA"/>
</dbReference>
<dbReference type="PANTHER" id="PTHR33958">
    <property type="entry name" value="PROTEIN C8ORF37"/>
    <property type="match status" value="1"/>
</dbReference>
<evidence type="ECO:0000313" key="6">
    <source>
        <dbReference type="EMBL" id="GFG31575.1"/>
    </source>
</evidence>
<sequence>MEKDIDELLEEVENKFINKNNEDKSRKLLTAHTLSSQSSFRCDSSDYDDILRDVEDHTDSKPMLSKSLTTNSSPTASAGIRCFPVYIGGSDHSSGCSTVGMPRSCSNLHCISCDFAVYTFDNFQWLPDTDYLFLRTNMPEFERVKDHLLPLEGCRAYACQCSHYATSIMKEVKSVPVLSWVCRSH</sequence>
<reference evidence="7" key="1">
    <citation type="submission" date="2020-01" db="EMBL/GenBank/DDBJ databases">
        <title>Draft genome sequence of the Termite Coptotermes fromosanus.</title>
        <authorList>
            <person name="Itakura S."/>
            <person name="Yosikawa Y."/>
            <person name="Umezawa K."/>
        </authorList>
    </citation>
    <scope>NUCLEOTIDE SEQUENCE [LARGE SCALE GENOMIC DNA]</scope>
</reference>
<dbReference type="InterPro" id="IPR029239">
    <property type="entry name" value="CFAP418"/>
</dbReference>